<evidence type="ECO:0000256" key="1">
    <source>
        <dbReference type="SAM" id="MobiDB-lite"/>
    </source>
</evidence>
<organism evidence="2">
    <name type="scientific">Heliothis virescens</name>
    <name type="common">Tobacco budworm moth</name>
    <dbReference type="NCBI Taxonomy" id="7102"/>
    <lineage>
        <taxon>Eukaryota</taxon>
        <taxon>Metazoa</taxon>
        <taxon>Ecdysozoa</taxon>
        <taxon>Arthropoda</taxon>
        <taxon>Hexapoda</taxon>
        <taxon>Insecta</taxon>
        <taxon>Pterygota</taxon>
        <taxon>Neoptera</taxon>
        <taxon>Endopterygota</taxon>
        <taxon>Lepidoptera</taxon>
        <taxon>Glossata</taxon>
        <taxon>Ditrysia</taxon>
        <taxon>Noctuoidea</taxon>
        <taxon>Noctuidae</taxon>
        <taxon>Heliothinae</taxon>
        <taxon>Heliothis</taxon>
    </lineage>
</organism>
<accession>A0A2A4J9R5</accession>
<gene>
    <name evidence="2" type="ORF">B5V51_5534</name>
</gene>
<reference evidence="2" key="1">
    <citation type="submission" date="2017-09" db="EMBL/GenBank/DDBJ databases">
        <title>Contemporary evolution of a Lepidopteran species, Heliothis virescens, in response to modern agricultural practices.</title>
        <authorList>
            <person name="Fritz M.L."/>
            <person name="Deyonke A.M."/>
            <person name="Papanicolaou A."/>
            <person name="Micinski S."/>
            <person name="Westbrook J."/>
            <person name="Gould F."/>
        </authorList>
    </citation>
    <scope>NUCLEOTIDE SEQUENCE [LARGE SCALE GENOMIC DNA]</scope>
    <source>
        <strain evidence="2">HvINT-</strain>
        <tissue evidence="2">Whole body</tissue>
    </source>
</reference>
<evidence type="ECO:0000313" key="2">
    <source>
        <dbReference type="EMBL" id="PCG68162.1"/>
    </source>
</evidence>
<feature type="region of interest" description="Disordered" evidence="1">
    <location>
        <begin position="212"/>
        <end position="245"/>
    </location>
</feature>
<proteinExistence type="predicted"/>
<dbReference type="AlphaFoldDB" id="A0A2A4J9R5"/>
<dbReference type="EMBL" id="NWSH01002496">
    <property type="protein sequence ID" value="PCG68162.1"/>
    <property type="molecule type" value="Genomic_DNA"/>
</dbReference>
<protein>
    <submittedName>
        <fullName evidence="2">Uncharacterized protein</fullName>
    </submittedName>
</protein>
<comment type="caution">
    <text evidence="2">The sequence shown here is derived from an EMBL/GenBank/DDBJ whole genome shotgun (WGS) entry which is preliminary data.</text>
</comment>
<name>A0A2A4J9R5_HELVI</name>
<sequence>MDMCIKYQSENMWKYVTRRIRDTCERSANHFDRCSTTVANGAAINNDEAIEGPPFRWIAFRGGCRPHQNESGANTTKWSFEFDHLDKNWKGAIPWANDKNWNHDKHAGPPHWFPFHHSEGNHSKWSWEHPDTAHKKVVPWEKVSNENHFNDDNSRGPPCKWFSFGKHGPPAANDMKWDFDQDKTLVGNVPVENVSNEETIVGPPCKWFGFRRPGHRRASAAPRRRAGSAGRHRRTQIPRRQHFRTTSQPCQHLELPAFTVLNKRTNYTNTKQALCRQY</sequence>
<feature type="compositionally biased region" description="Basic residues" evidence="1">
    <location>
        <begin position="212"/>
        <end position="243"/>
    </location>
</feature>